<organism evidence="3 4">
    <name type="scientific">Mikania micrantha</name>
    <name type="common">bitter vine</name>
    <dbReference type="NCBI Taxonomy" id="192012"/>
    <lineage>
        <taxon>Eukaryota</taxon>
        <taxon>Viridiplantae</taxon>
        <taxon>Streptophyta</taxon>
        <taxon>Embryophyta</taxon>
        <taxon>Tracheophyta</taxon>
        <taxon>Spermatophyta</taxon>
        <taxon>Magnoliopsida</taxon>
        <taxon>eudicotyledons</taxon>
        <taxon>Gunneridae</taxon>
        <taxon>Pentapetalae</taxon>
        <taxon>asterids</taxon>
        <taxon>campanulids</taxon>
        <taxon>Asterales</taxon>
        <taxon>Asteraceae</taxon>
        <taxon>Asteroideae</taxon>
        <taxon>Heliantheae alliance</taxon>
        <taxon>Eupatorieae</taxon>
        <taxon>Mikania</taxon>
    </lineage>
</organism>
<dbReference type="PANTHER" id="PTHR31390">
    <property type="entry name" value="EXPRESSED PROTEIN"/>
    <property type="match status" value="1"/>
</dbReference>
<dbReference type="InterPro" id="IPR015410">
    <property type="entry name" value="DUF1985"/>
</dbReference>
<dbReference type="Pfam" id="PF09331">
    <property type="entry name" value="DUF1985"/>
    <property type="match status" value="1"/>
</dbReference>
<dbReference type="Proteomes" id="UP000326396">
    <property type="component" value="Unassembled WGS sequence"/>
</dbReference>
<feature type="domain" description="DUF1985" evidence="2">
    <location>
        <begin position="970"/>
        <end position="1076"/>
    </location>
</feature>
<evidence type="ECO:0000259" key="2">
    <source>
        <dbReference type="Pfam" id="PF09331"/>
    </source>
</evidence>
<evidence type="ECO:0000313" key="3">
    <source>
        <dbReference type="EMBL" id="KAD0358287.1"/>
    </source>
</evidence>
<dbReference type="Pfam" id="PF12043">
    <property type="entry name" value="DUF3527"/>
    <property type="match status" value="1"/>
</dbReference>
<reference evidence="3 4" key="1">
    <citation type="submission" date="2019-05" db="EMBL/GenBank/DDBJ databases">
        <title>Mikania micrantha, genome provides insights into the molecular mechanism of rapid growth.</title>
        <authorList>
            <person name="Liu B."/>
        </authorList>
    </citation>
    <scope>NUCLEOTIDE SEQUENCE [LARGE SCALE GENOMIC DNA]</scope>
    <source>
        <strain evidence="3">NLD-2019</strain>
        <tissue evidence="3">Leaf</tissue>
    </source>
</reference>
<dbReference type="InterPro" id="IPR021916">
    <property type="entry name" value="DUF3527"/>
</dbReference>
<evidence type="ECO:0000313" key="4">
    <source>
        <dbReference type="Proteomes" id="UP000326396"/>
    </source>
</evidence>
<proteinExistence type="predicted"/>
<evidence type="ECO:0000256" key="1">
    <source>
        <dbReference type="SAM" id="MobiDB-lite"/>
    </source>
</evidence>
<feature type="region of interest" description="Disordered" evidence="1">
    <location>
        <begin position="110"/>
        <end position="132"/>
    </location>
</feature>
<dbReference type="OrthoDB" id="1898655at2759"/>
<feature type="compositionally biased region" description="Low complexity" evidence="1">
    <location>
        <begin position="110"/>
        <end position="129"/>
    </location>
</feature>
<protein>
    <recommendedName>
        <fullName evidence="2">DUF1985 domain-containing protein</fullName>
    </recommendedName>
</protein>
<feature type="region of interest" description="Disordered" evidence="1">
    <location>
        <begin position="215"/>
        <end position="242"/>
    </location>
</feature>
<comment type="caution">
    <text evidence="3">The sequence shown here is derived from an EMBL/GenBank/DDBJ whole genome shotgun (WGS) entry which is preliminary data.</text>
</comment>
<accession>A0A5N6LC64</accession>
<sequence>MGDPKSNRATLRDKFELEKFRSKAIKSVPEMEPSRTNSDQKHKAIEMEEIIKHMKHLPSFLETRKPFQDQALSFGVMDWARLEKWQNLHHKQGFVRSDKCSPSSSYSSFFSADTSSNRSSRDQSCSPSRQKVHRVTLQSHFKASPKEDFTPEIKSCSESVKSFQYLKDPLKQSCLRGKLKVQDKSVNNNNNQNTSTCQCEAINIKNLQKKLDFSGNLSSLNNKTPERRSSTNSSKNSDLKSRSLSPLRRFSLSLTSTTETADSPIFQSSYKDSNRSHSSPLRRLLEPIFPSKETCHEDSRTKAKVKLDFEKEIRVEDGAPSSSWKQALFQTTVKNERLLFTFAVEKNKEILAATVTSLTSSVKDNNKSLLYTFFTVHEVKKKNISWLSHSQGNKSKDHSYVPNVTAQMKVSNSCFDTREFVLFNVNPNIKPQEELEAVVVKFSRKQNGEDNHDSFSTTVILPGGSHGLPSKGEPSPLVDRWRSGGVCDCGGWDIGCRLRTLSNKVQSSGTRSGKIHMNARQFELFFQGEFQNKRPFFSLSTLKEGTFSIDYNTSLSPLQAFSICISYVESRNVTWHTQHKTQSPQQAPRIYTPIPRIKKSENDKPSKWILSKWRTLKSNTEGSSDHHHENVGPVNEAVKKRKWAIPDDESDNWSNDVVEFYQNSDSTYCYSAVFFKNEKLDKQFWGTLLGYGCNGNLSSNHVEGWVGRLIKWRSREVQKNSSLNLRWIILPPSFVTFLLDSCSKNATNFANDKHIPFPSFLEVDYVYLSYWFKRQEWCLLKVDLNTQELVLYDNKRLTGDEYRSNFHPIMVKIAVYFTALLVNIRYWKLTRRPERTVSYGMNDNFVRSSNELHGNEAVYLKTNHHTRFAMDHEARTRPLVYFHTKSEGNHPPCMEQTRLQKDNNRLPNYSDPAKKFRMPGSRNHLQLLEPAALPDGQLIHAMLLHQLPVNYDPEFDGIVYSLGGQGTPVLRFGPREFCIITGFKFGDNSRTSKGGDSFFNRVLDENISVPITVDKLKTFLVDNENNFNDDDIVRLCLLLILYSFFMGVETDKHIQNEHLLLVDNFDCWNDYNWGSYLWGRTYPSILNVLNKKVMVPNKKLYYSLTGFVWAFKIWIYESFPYMKTICKYNESISRAVDWEKPKKTRWPTVELIFQRSSEVMFTPLNMYPTPTESKVHALSFDYVNRMLQMRMGGNQNFVFQPQPTQEYRAEDDVVKEFVNNYLFEDDINVKEKKSYEDFTKKQPEQSSTGKCRQFYFCK</sequence>
<gene>
    <name evidence="3" type="ORF">E3N88_44398</name>
</gene>
<keyword evidence="4" id="KW-1185">Reference proteome</keyword>
<dbReference type="EMBL" id="SZYD01001749">
    <property type="protein sequence ID" value="KAD0358287.1"/>
    <property type="molecule type" value="Genomic_DNA"/>
</dbReference>
<dbReference type="AlphaFoldDB" id="A0A5N6LC64"/>
<dbReference type="PANTHER" id="PTHR31390:SF24">
    <property type="entry name" value="TUBBY C-TERMINAL-LIKE DOMAIN-CONTAINING PROTEIN-RELATED"/>
    <property type="match status" value="1"/>
</dbReference>
<name>A0A5N6LC64_9ASTR</name>